<dbReference type="Proteomes" id="UP000011607">
    <property type="component" value="Unassembled WGS sequence"/>
</dbReference>
<comment type="catalytic activity">
    <reaction evidence="1 10">
        <text>Endonucleolytic cleavage to 5'-phosphomonoester.</text>
        <dbReference type="EC" id="3.1.26.4"/>
    </reaction>
</comment>
<protein>
    <recommendedName>
        <fullName evidence="10">Ribonuclease</fullName>
        <ecNumber evidence="10">3.1.26.4</ecNumber>
    </recommendedName>
</protein>
<feature type="region of interest" description="Disordered" evidence="11">
    <location>
        <begin position="35"/>
        <end position="57"/>
    </location>
</feature>
<keyword evidence="4" id="KW-0963">Cytoplasm</keyword>
<dbReference type="EMBL" id="AOMA01000073">
    <property type="protein sequence ID" value="EMA40223.1"/>
    <property type="molecule type" value="Genomic_DNA"/>
</dbReference>
<dbReference type="Pfam" id="PF01351">
    <property type="entry name" value="RNase_HII"/>
    <property type="match status" value="1"/>
</dbReference>
<keyword evidence="14" id="KW-1185">Reference proteome</keyword>
<comment type="caution">
    <text evidence="13">The sequence shown here is derived from an EMBL/GenBank/DDBJ whole genome shotgun (WGS) entry which is preliminary data.</text>
</comment>
<feature type="non-terminal residue" evidence="13">
    <location>
        <position position="57"/>
    </location>
</feature>
<comment type="similarity">
    <text evidence="10">Belongs to the RNase HII family.</text>
</comment>
<gene>
    <name evidence="13" type="primary">rnhB</name>
    <name evidence="13" type="ORF">C446_07347</name>
</gene>
<comment type="subcellular location">
    <subcellularLocation>
        <location evidence="3">Cytoplasm</location>
    </subcellularLocation>
</comment>
<dbReference type="GO" id="GO:0005737">
    <property type="term" value="C:cytoplasm"/>
    <property type="evidence" value="ECO:0007669"/>
    <property type="project" value="UniProtKB-SubCell"/>
</dbReference>
<evidence type="ECO:0000256" key="2">
    <source>
        <dbReference type="ARBA" id="ARBA00004065"/>
    </source>
</evidence>
<organism evidence="13 14">
    <name type="scientific">Halobiforma nitratireducens JCM 10879</name>
    <dbReference type="NCBI Taxonomy" id="1227454"/>
    <lineage>
        <taxon>Archaea</taxon>
        <taxon>Methanobacteriati</taxon>
        <taxon>Methanobacteriota</taxon>
        <taxon>Stenosarchaea group</taxon>
        <taxon>Halobacteria</taxon>
        <taxon>Halobacteriales</taxon>
        <taxon>Natrialbaceae</taxon>
        <taxon>Halobiforma</taxon>
    </lineage>
</organism>
<dbReference type="GO" id="GO:0003723">
    <property type="term" value="F:RNA binding"/>
    <property type="evidence" value="ECO:0007669"/>
    <property type="project" value="UniProtKB-UniRule"/>
</dbReference>
<dbReference type="InterPro" id="IPR024567">
    <property type="entry name" value="RNase_HII/HIII_dom"/>
</dbReference>
<evidence type="ECO:0000256" key="1">
    <source>
        <dbReference type="ARBA" id="ARBA00000077"/>
    </source>
</evidence>
<reference evidence="13 14" key="1">
    <citation type="journal article" date="2014" name="PLoS Genet.">
        <title>Phylogenetically driven sequencing of extremely halophilic archaea reveals strategies for static and dynamic osmo-response.</title>
        <authorList>
            <person name="Becker E.A."/>
            <person name="Seitzer P.M."/>
            <person name="Tritt A."/>
            <person name="Larsen D."/>
            <person name="Krusor M."/>
            <person name="Yao A.I."/>
            <person name="Wu D."/>
            <person name="Madern D."/>
            <person name="Eisen J.A."/>
            <person name="Darling A.E."/>
            <person name="Facciotti M.T."/>
        </authorList>
    </citation>
    <scope>NUCLEOTIDE SEQUENCE [LARGE SCALE GENOMIC DNA]</scope>
    <source>
        <strain evidence="13 14">JCM 10879</strain>
    </source>
</reference>
<feature type="domain" description="RNase H type-2" evidence="12">
    <location>
        <begin position="1"/>
        <end position="57"/>
    </location>
</feature>
<dbReference type="InterPro" id="IPR012337">
    <property type="entry name" value="RNaseH-like_sf"/>
</dbReference>
<dbReference type="SUPFAM" id="SSF53098">
    <property type="entry name" value="Ribonuclease H-like"/>
    <property type="match status" value="1"/>
</dbReference>
<keyword evidence="5 10" id="KW-0540">Nuclease</keyword>
<evidence type="ECO:0000256" key="3">
    <source>
        <dbReference type="ARBA" id="ARBA00004496"/>
    </source>
</evidence>
<dbReference type="PANTHER" id="PTHR10954:SF23">
    <property type="entry name" value="RIBONUCLEASE"/>
    <property type="match status" value="1"/>
</dbReference>
<sequence length="57" mass="6014">MPLGVDEAGKGPALGSMFAAAVYCSDPDALPAGIADSKRLEPARREELAEQLRADER</sequence>
<keyword evidence="7 10" id="KW-0255">Endonuclease</keyword>
<dbReference type="GO" id="GO:0032299">
    <property type="term" value="C:ribonuclease H2 complex"/>
    <property type="evidence" value="ECO:0007669"/>
    <property type="project" value="TreeGrafter"/>
</dbReference>
<dbReference type="GO" id="GO:0004523">
    <property type="term" value="F:RNA-DNA hybrid ribonuclease activity"/>
    <property type="evidence" value="ECO:0007669"/>
    <property type="project" value="UniProtKB-EC"/>
</dbReference>
<keyword evidence="8 10" id="KW-0378">Hydrolase</keyword>
<dbReference type="PANTHER" id="PTHR10954">
    <property type="entry name" value="RIBONUCLEASE H2 SUBUNIT A"/>
    <property type="match status" value="1"/>
</dbReference>
<proteinExistence type="inferred from homology"/>
<evidence type="ECO:0000256" key="6">
    <source>
        <dbReference type="ARBA" id="ARBA00022723"/>
    </source>
</evidence>
<evidence type="ECO:0000256" key="7">
    <source>
        <dbReference type="ARBA" id="ARBA00022759"/>
    </source>
</evidence>
<comment type="function">
    <text evidence="2 10">Endonuclease that specifically degrades the RNA of RNA-DNA hybrids.</text>
</comment>
<dbReference type="PROSITE" id="PS51975">
    <property type="entry name" value="RNASE_H_2"/>
    <property type="match status" value="1"/>
</dbReference>
<evidence type="ECO:0000256" key="9">
    <source>
        <dbReference type="PROSITE-ProRule" id="PRU01319"/>
    </source>
</evidence>
<evidence type="ECO:0000256" key="8">
    <source>
        <dbReference type="ARBA" id="ARBA00022801"/>
    </source>
</evidence>
<evidence type="ECO:0000259" key="12">
    <source>
        <dbReference type="PROSITE" id="PS51975"/>
    </source>
</evidence>
<comment type="caution">
    <text evidence="9">Lacks conserved residue(s) required for the propagation of feature annotation.</text>
</comment>
<evidence type="ECO:0000256" key="4">
    <source>
        <dbReference type="ARBA" id="ARBA00022490"/>
    </source>
</evidence>
<feature type="compositionally biased region" description="Basic and acidic residues" evidence="11">
    <location>
        <begin position="36"/>
        <end position="57"/>
    </location>
</feature>
<dbReference type="InterPro" id="IPR001352">
    <property type="entry name" value="RNase_HII/HIII"/>
</dbReference>
<dbReference type="EC" id="3.1.26.4" evidence="10"/>
<keyword evidence="6" id="KW-0479">Metal-binding</keyword>
<dbReference type="GO" id="GO:0043137">
    <property type="term" value="P:DNA replication, removal of RNA primer"/>
    <property type="evidence" value="ECO:0007669"/>
    <property type="project" value="TreeGrafter"/>
</dbReference>
<dbReference type="InterPro" id="IPR036397">
    <property type="entry name" value="RNaseH_sf"/>
</dbReference>
<dbReference type="STRING" id="1227454.C446_07347"/>
<evidence type="ECO:0000313" key="14">
    <source>
        <dbReference type="Proteomes" id="UP000011607"/>
    </source>
</evidence>
<dbReference type="eggNOG" id="arCOG04121">
    <property type="taxonomic scope" value="Archaea"/>
</dbReference>
<accession>M0M480</accession>
<name>M0M480_9EURY</name>
<dbReference type="Gene3D" id="3.30.420.10">
    <property type="entry name" value="Ribonuclease H-like superfamily/Ribonuclease H"/>
    <property type="match status" value="1"/>
</dbReference>
<dbReference type="AlphaFoldDB" id="M0M480"/>
<evidence type="ECO:0000313" key="13">
    <source>
        <dbReference type="EMBL" id="EMA40223.1"/>
    </source>
</evidence>
<evidence type="ECO:0000256" key="5">
    <source>
        <dbReference type="ARBA" id="ARBA00022722"/>
    </source>
</evidence>
<evidence type="ECO:0000256" key="10">
    <source>
        <dbReference type="RuleBase" id="RU003515"/>
    </source>
</evidence>
<dbReference type="GO" id="GO:0046872">
    <property type="term" value="F:metal ion binding"/>
    <property type="evidence" value="ECO:0007669"/>
    <property type="project" value="UniProtKB-KW"/>
</dbReference>
<dbReference type="GO" id="GO:0006298">
    <property type="term" value="P:mismatch repair"/>
    <property type="evidence" value="ECO:0007669"/>
    <property type="project" value="TreeGrafter"/>
</dbReference>
<evidence type="ECO:0000256" key="11">
    <source>
        <dbReference type="SAM" id="MobiDB-lite"/>
    </source>
</evidence>